<evidence type="ECO:0000313" key="2">
    <source>
        <dbReference type="EMBL" id="MFC7345042.1"/>
    </source>
</evidence>
<feature type="domain" description="DUF6927" evidence="1">
    <location>
        <begin position="59"/>
        <end position="123"/>
    </location>
</feature>
<keyword evidence="3" id="KW-1185">Reference proteome</keyword>
<evidence type="ECO:0000313" key="3">
    <source>
        <dbReference type="Proteomes" id="UP001596504"/>
    </source>
</evidence>
<accession>A0ABW2LS28</accession>
<organism evidence="2 3">
    <name type="scientific">Saccharopolyspora griseoalba</name>
    <dbReference type="NCBI Taxonomy" id="1431848"/>
    <lineage>
        <taxon>Bacteria</taxon>
        <taxon>Bacillati</taxon>
        <taxon>Actinomycetota</taxon>
        <taxon>Actinomycetes</taxon>
        <taxon>Pseudonocardiales</taxon>
        <taxon>Pseudonocardiaceae</taxon>
        <taxon>Saccharopolyspora</taxon>
    </lineage>
</organism>
<dbReference type="InterPro" id="IPR053845">
    <property type="entry name" value="DUF6927"/>
</dbReference>
<sequence length="156" mass="17476">MASTTAFSTLLSATSTAKVWALIVLMSKQRGWITYKDMCETVGPYEAQAPAKVLNALSPTDNEHALEWRRQCRANLDREREVRARKQTIREGTVIEVAPALTMPSGDKAARFRCIVRDKSLFRWVALTSVGELGPVRLPGGWVTDLDWKIVDKSNK</sequence>
<dbReference type="Proteomes" id="UP001596504">
    <property type="component" value="Unassembled WGS sequence"/>
</dbReference>
<comment type="caution">
    <text evidence="2">The sequence shown here is derived from an EMBL/GenBank/DDBJ whole genome shotgun (WGS) entry which is preliminary data.</text>
</comment>
<reference evidence="3" key="1">
    <citation type="journal article" date="2019" name="Int. J. Syst. Evol. Microbiol.">
        <title>The Global Catalogue of Microorganisms (GCM) 10K type strain sequencing project: providing services to taxonomists for standard genome sequencing and annotation.</title>
        <authorList>
            <consortium name="The Broad Institute Genomics Platform"/>
            <consortium name="The Broad Institute Genome Sequencing Center for Infectious Disease"/>
            <person name="Wu L."/>
            <person name="Ma J."/>
        </authorList>
    </citation>
    <scope>NUCLEOTIDE SEQUENCE [LARGE SCALE GENOMIC DNA]</scope>
    <source>
        <strain evidence="3">WLHS5</strain>
    </source>
</reference>
<dbReference type="RefSeq" id="WP_380673409.1">
    <property type="nucleotide sequence ID" value="NZ_JBHTCJ010000026.1"/>
</dbReference>
<dbReference type="EMBL" id="JBHTCJ010000026">
    <property type="protein sequence ID" value="MFC7345042.1"/>
    <property type="molecule type" value="Genomic_DNA"/>
</dbReference>
<dbReference type="Pfam" id="PF21992">
    <property type="entry name" value="DUF6927"/>
    <property type="match status" value="1"/>
</dbReference>
<proteinExistence type="predicted"/>
<protein>
    <submittedName>
        <fullName evidence="2">DUF6927 domain-containing protein</fullName>
    </submittedName>
</protein>
<name>A0ABW2LS28_9PSEU</name>
<gene>
    <name evidence="2" type="ORF">ACFQRI_26825</name>
</gene>
<evidence type="ECO:0000259" key="1">
    <source>
        <dbReference type="Pfam" id="PF21992"/>
    </source>
</evidence>